<evidence type="ECO:0000313" key="2">
    <source>
        <dbReference type="EMBL" id="MBO8198710.1"/>
    </source>
</evidence>
<reference evidence="2 3" key="1">
    <citation type="submission" date="2021-02" db="EMBL/GenBank/DDBJ databases">
        <title>Streptomyces spirodelae sp. nov., isolated from duckweed.</title>
        <authorList>
            <person name="Saimee Y."/>
            <person name="Duangmal K."/>
        </authorList>
    </citation>
    <scope>NUCLEOTIDE SEQUENCE [LARGE SCALE GENOMIC DNA]</scope>
    <source>
        <strain evidence="2 3">DSM 42105</strain>
    </source>
</reference>
<evidence type="ECO:0000313" key="3">
    <source>
        <dbReference type="Proteomes" id="UP000721954"/>
    </source>
</evidence>
<dbReference type="RefSeq" id="WP_209210431.1">
    <property type="nucleotide sequence ID" value="NZ_JAFFZM010000005.1"/>
</dbReference>
<sequence>MALLLLLLLPVGLIASLSLIGYGFGTLGRVGLRRADRKVRLRALTALLGAAAAALYSWGLLHIAGAVLEAEDGGTDSSPLRPCRIPEERERVLHVVDYTVNYVPLRFVCETEEHGSYAAGSVPGYVNPGVLGLALSAAVCAAAARPPRGGVDPA</sequence>
<protein>
    <recommendedName>
        <fullName evidence="4">Integral membrane protein</fullName>
    </recommendedName>
</protein>
<organism evidence="2 3">
    <name type="scientific">Streptomyces smyrnaeus</name>
    <dbReference type="NCBI Taxonomy" id="1387713"/>
    <lineage>
        <taxon>Bacteria</taxon>
        <taxon>Bacillati</taxon>
        <taxon>Actinomycetota</taxon>
        <taxon>Actinomycetes</taxon>
        <taxon>Kitasatosporales</taxon>
        <taxon>Streptomycetaceae</taxon>
        <taxon>Streptomyces</taxon>
    </lineage>
</organism>
<proteinExistence type="predicted"/>
<keyword evidence="1" id="KW-0472">Membrane</keyword>
<comment type="caution">
    <text evidence="2">The sequence shown here is derived from an EMBL/GenBank/DDBJ whole genome shotgun (WGS) entry which is preliminary data.</text>
</comment>
<dbReference type="Proteomes" id="UP000721954">
    <property type="component" value="Unassembled WGS sequence"/>
</dbReference>
<gene>
    <name evidence="2" type="ORF">JW613_10380</name>
</gene>
<keyword evidence="1" id="KW-1133">Transmembrane helix</keyword>
<accession>A0ABS3XTJ5</accession>
<evidence type="ECO:0000256" key="1">
    <source>
        <dbReference type="SAM" id="Phobius"/>
    </source>
</evidence>
<keyword evidence="1" id="KW-0812">Transmembrane</keyword>
<dbReference type="EMBL" id="JAFFZM010000005">
    <property type="protein sequence ID" value="MBO8198710.1"/>
    <property type="molecule type" value="Genomic_DNA"/>
</dbReference>
<evidence type="ECO:0008006" key="4">
    <source>
        <dbReference type="Google" id="ProtNLM"/>
    </source>
</evidence>
<feature type="transmembrane region" description="Helical" evidence="1">
    <location>
        <begin position="43"/>
        <end position="61"/>
    </location>
</feature>
<dbReference type="GeneID" id="96259013"/>
<keyword evidence="3" id="KW-1185">Reference proteome</keyword>
<name>A0ABS3XTJ5_9ACTN</name>